<dbReference type="Proteomes" id="UP001067235">
    <property type="component" value="Unassembled WGS sequence"/>
</dbReference>
<protein>
    <submittedName>
        <fullName evidence="2">ABC transporter permease</fullName>
    </submittedName>
</protein>
<gene>
    <name evidence="2" type="ORF">O4213_24325</name>
</gene>
<name>A0ABT4N492_GORRU</name>
<reference evidence="2" key="1">
    <citation type="submission" date="2022-12" db="EMBL/GenBank/DDBJ databases">
        <authorList>
            <person name="Krivoruchko A.V."/>
            <person name="Elkin A."/>
        </authorList>
    </citation>
    <scope>NUCLEOTIDE SEQUENCE</scope>
    <source>
        <strain evidence="2">IEGM 1388</strain>
    </source>
</reference>
<keyword evidence="1" id="KW-0812">Transmembrane</keyword>
<feature type="transmembrane region" description="Helical" evidence="1">
    <location>
        <begin position="150"/>
        <end position="168"/>
    </location>
</feature>
<proteinExistence type="predicted"/>
<dbReference type="EMBL" id="JAPWIE010000008">
    <property type="protein sequence ID" value="MCZ4553136.1"/>
    <property type="molecule type" value="Genomic_DNA"/>
</dbReference>
<organism evidence="2 3">
    <name type="scientific">Gordonia rubripertincta</name>
    <name type="common">Rhodococcus corallinus</name>
    <dbReference type="NCBI Taxonomy" id="36822"/>
    <lineage>
        <taxon>Bacteria</taxon>
        <taxon>Bacillati</taxon>
        <taxon>Actinomycetota</taxon>
        <taxon>Actinomycetes</taxon>
        <taxon>Mycobacteriales</taxon>
        <taxon>Gordoniaceae</taxon>
        <taxon>Gordonia</taxon>
    </lineage>
</organism>
<keyword evidence="3" id="KW-1185">Reference proteome</keyword>
<evidence type="ECO:0000313" key="2">
    <source>
        <dbReference type="EMBL" id="MCZ4553136.1"/>
    </source>
</evidence>
<dbReference type="RefSeq" id="WP_301573784.1">
    <property type="nucleotide sequence ID" value="NZ_JAPWIE010000008.1"/>
</dbReference>
<sequence>MPTEHPTSTLELPFRVSCGGVADSPCAMRAHHVSNVEGEAPVVSALRIVWWGLAAAAVVFTVWTAMSPAGGVSLSCSKSGQLDLEGSRAALQCDDSVLRVVGVWPLVQLGQLLAIPPAVAALVMKRWVSWLVVATFVVLTFIAVANWSSFWVSLGFAVPMFAIGLLAASAQHIVQPARSESYTQRT</sequence>
<feature type="transmembrane region" description="Helical" evidence="1">
    <location>
        <begin position="127"/>
        <end position="144"/>
    </location>
</feature>
<evidence type="ECO:0000256" key="1">
    <source>
        <dbReference type="SAM" id="Phobius"/>
    </source>
</evidence>
<evidence type="ECO:0000313" key="3">
    <source>
        <dbReference type="Proteomes" id="UP001067235"/>
    </source>
</evidence>
<feature type="transmembrane region" description="Helical" evidence="1">
    <location>
        <begin position="48"/>
        <end position="66"/>
    </location>
</feature>
<keyword evidence="1" id="KW-0472">Membrane</keyword>
<keyword evidence="1" id="KW-1133">Transmembrane helix</keyword>
<comment type="caution">
    <text evidence="2">The sequence shown here is derived from an EMBL/GenBank/DDBJ whole genome shotgun (WGS) entry which is preliminary data.</text>
</comment>
<accession>A0ABT4N492</accession>